<feature type="transmembrane region" description="Helical" evidence="1">
    <location>
        <begin position="46"/>
        <end position="68"/>
    </location>
</feature>
<dbReference type="Proteomes" id="UP000199415">
    <property type="component" value="Unassembled WGS sequence"/>
</dbReference>
<keyword evidence="1" id="KW-0472">Membrane</keyword>
<protein>
    <submittedName>
        <fullName evidence="2">Predicted secreted protein</fullName>
    </submittedName>
</protein>
<evidence type="ECO:0000313" key="3">
    <source>
        <dbReference type="Proteomes" id="UP000199415"/>
    </source>
</evidence>
<feature type="transmembrane region" description="Helical" evidence="1">
    <location>
        <begin position="6"/>
        <end position="25"/>
    </location>
</feature>
<reference evidence="2 3" key="1">
    <citation type="submission" date="2016-10" db="EMBL/GenBank/DDBJ databases">
        <authorList>
            <person name="de Groot N.N."/>
        </authorList>
    </citation>
    <scope>NUCLEOTIDE SEQUENCE [LARGE SCALE GENOMIC DNA]</scope>
    <source>
        <strain evidence="2 3">DSM 25584</strain>
    </source>
</reference>
<name>A0A1G7N830_9PROT</name>
<dbReference type="Pfam" id="PF07330">
    <property type="entry name" value="DUF1467"/>
    <property type="match status" value="1"/>
</dbReference>
<evidence type="ECO:0000256" key="1">
    <source>
        <dbReference type="SAM" id="Phobius"/>
    </source>
</evidence>
<sequence length="89" mass="9923">MSWLTGVLLYVLLWWLVLFLVLPWGNKPPTKPEEGHAESAPARPRLGLKALVTTALAAVLWLGAYGVIQSDMLIVSDMTPEEAWSQYDE</sequence>
<accession>A0A1G7N830</accession>
<dbReference type="STRING" id="1082479.SAMN05216241_10261"/>
<dbReference type="EMBL" id="FNCE01000002">
    <property type="protein sequence ID" value="SDF70203.1"/>
    <property type="molecule type" value="Genomic_DNA"/>
</dbReference>
<keyword evidence="1" id="KW-1133">Transmembrane helix</keyword>
<dbReference type="AlphaFoldDB" id="A0A1G7N830"/>
<evidence type="ECO:0000313" key="2">
    <source>
        <dbReference type="EMBL" id="SDF70203.1"/>
    </source>
</evidence>
<dbReference type="RefSeq" id="WP_090018710.1">
    <property type="nucleotide sequence ID" value="NZ_FNCE01000002.1"/>
</dbReference>
<proteinExistence type="predicted"/>
<keyword evidence="3" id="KW-1185">Reference proteome</keyword>
<dbReference type="InterPro" id="IPR009935">
    <property type="entry name" value="DUF1467"/>
</dbReference>
<keyword evidence="1" id="KW-0812">Transmembrane</keyword>
<organism evidence="2 3">
    <name type="scientific">Limimonas halophila</name>
    <dbReference type="NCBI Taxonomy" id="1082479"/>
    <lineage>
        <taxon>Bacteria</taxon>
        <taxon>Pseudomonadati</taxon>
        <taxon>Pseudomonadota</taxon>
        <taxon>Alphaproteobacteria</taxon>
        <taxon>Rhodospirillales</taxon>
        <taxon>Rhodovibrionaceae</taxon>
        <taxon>Limimonas</taxon>
    </lineage>
</organism>
<gene>
    <name evidence="2" type="ORF">SAMN05216241_10261</name>
</gene>